<proteinExistence type="predicted"/>
<dbReference type="SMART" id="SM00369">
    <property type="entry name" value="LRR_TYP"/>
    <property type="match status" value="5"/>
</dbReference>
<accession>A0A914Q370</accession>
<reference evidence="5" key="1">
    <citation type="submission" date="2022-11" db="UniProtKB">
        <authorList>
            <consortium name="WormBaseParasite"/>
        </authorList>
    </citation>
    <scope>IDENTIFICATION</scope>
</reference>
<dbReference type="Proteomes" id="UP000887578">
    <property type="component" value="Unplaced"/>
</dbReference>
<name>A0A914Q370_9BILA</name>
<dbReference type="PANTHER" id="PTHR24373:SF393">
    <property type="entry name" value="PROTEIN SLIT-LIKE PROTEIN"/>
    <property type="match status" value="1"/>
</dbReference>
<dbReference type="AlphaFoldDB" id="A0A914Q370"/>
<dbReference type="InterPro" id="IPR003591">
    <property type="entry name" value="Leu-rich_rpt_typical-subtyp"/>
</dbReference>
<evidence type="ECO:0000256" key="2">
    <source>
        <dbReference type="ARBA" id="ARBA00022729"/>
    </source>
</evidence>
<evidence type="ECO:0000256" key="3">
    <source>
        <dbReference type="ARBA" id="ARBA00022737"/>
    </source>
</evidence>
<dbReference type="SUPFAM" id="SSF52058">
    <property type="entry name" value="L domain-like"/>
    <property type="match status" value="1"/>
</dbReference>
<dbReference type="WBParaSite" id="PDA_v2.g25716.t1">
    <property type="protein sequence ID" value="PDA_v2.g25716.t1"/>
    <property type="gene ID" value="PDA_v2.g25716"/>
</dbReference>
<dbReference type="InterPro" id="IPR032675">
    <property type="entry name" value="LRR_dom_sf"/>
</dbReference>
<dbReference type="InterPro" id="IPR001611">
    <property type="entry name" value="Leu-rich_rpt"/>
</dbReference>
<evidence type="ECO:0000313" key="4">
    <source>
        <dbReference type="Proteomes" id="UP000887578"/>
    </source>
</evidence>
<dbReference type="PANTHER" id="PTHR24373">
    <property type="entry name" value="SLIT RELATED LEUCINE-RICH REPEAT NEURONAL PROTEIN"/>
    <property type="match status" value="1"/>
</dbReference>
<keyword evidence="2" id="KW-0732">Signal</keyword>
<dbReference type="InterPro" id="IPR050328">
    <property type="entry name" value="Dev_Immune_Receptor"/>
</dbReference>
<evidence type="ECO:0000256" key="1">
    <source>
        <dbReference type="ARBA" id="ARBA00022614"/>
    </source>
</evidence>
<organism evidence="4 5">
    <name type="scientific">Panagrolaimus davidi</name>
    <dbReference type="NCBI Taxonomy" id="227884"/>
    <lineage>
        <taxon>Eukaryota</taxon>
        <taxon>Metazoa</taxon>
        <taxon>Ecdysozoa</taxon>
        <taxon>Nematoda</taxon>
        <taxon>Chromadorea</taxon>
        <taxon>Rhabditida</taxon>
        <taxon>Tylenchina</taxon>
        <taxon>Panagrolaimomorpha</taxon>
        <taxon>Panagrolaimoidea</taxon>
        <taxon>Panagrolaimidae</taxon>
        <taxon>Panagrolaimus</taxon>
    </lineage>
</organism>
<evidence type="ECO:0000313" key="5">
    <source>
        <dbReference type="WBParaSite" id="PDA_v2.g25716.t1"/>
    </source>
</evidence>
<sequence length="359" mass="40823">MLITNTLYGCTIWTVNEILPGHESTVEELDFYYNEIRRIEAGTFDKFTSLKKLNLQTNNRLKSINDTILTKQLGSTLMDLDLTNTGLQNLSTTVFQHLSNLTFLSLGFNKQINLITKINGINVTIFPEALSNLKTLNLAYCNLKTFEENVFINLRSLEKLDISGNLISTVPKAIKMLSNLRYLDLMSSFQLLSVNDCDFCNLPNLKTVAFDHSYRLSFFDENAFGALNNGSTVPQLEEFSLKNCNVSVLSEKLINWKNISKIDIRSNSLTCNCSMTWLINDYNSTNPLIVDKMIDYSNYNYKNDLRCYSPSSFYGTHLHTLAGDFCSNKSSAADIKNKDDGIYYVCKENDEDEENSSMF</sequence>
<keyword evidence="3" id="KW-0677">Repeat</keyword>
<dbReference type="Gene3D" id="3.80.10.10">
    <property type="entry name" value="Ribonuclease Inhibitor"/>
    <property type="match status" value="2"/>
</dbReference>
<protein>
    <submittedName>
        <fullName evidence="5">Uncharacterized protein</fullName>
    </submittedName>
</protein>
<keyword evidence="1" id="KW-0433">Leucine-rich repeat</keyword>
<dbReference type="PROSITE" id="PS51450">
    <property type="entry name" value="LRR"/>
    <property type="match status" value="1"/>
</dbReference>
<dbReference type="Pfam" id="PF13855">
    <property type="entry name" value="LRR_8"/>
    <property type="match status" value="1"/>
</dbReference>
<keyword evidence="4" id="KW-1185">Reference proteome</keyword>